<proteinExistence type="predicted"/>
<evidence type="ECO:0000256" key="1">
    <source>
        <dbReference type="ARBA" id="ARBA00022747"/>
    </source>
</evidence>
<gene>
    <name evidence="3" type="primary">hsdR_2</name>
    <name evidence="3" type="ORF">NCTC13063_02586</name>
</gene>
<keyword evidence="3" id="KW-0378">Hydrolase</keyword>
<dbReference type="InterPro" id="IPR055180">
    <property type="entry name" value="HsdR_RecA-like_helicase_dom_2"/>
</dbReference>
<dbReference type="Proteomes" id="UP000255283">
    <property type="component" value="Unassembled WGS sequence"/>
</dbReference>
<name>A0AAQ1URU4_9BACT</name>
<dbReference type="Gene3D" id="3.40.50.300">
    <property type="entry name" value="P-loop containing nucleotide triphosphate hydrolases"/>
    <property type="match status" value="1"/>
</dbReference>
<dbReference type="Pfam" id="PF22679">
    <property type="entry name" value="T1R_D3-like"/>
    <property type="match status" value="1"/>
</dbReference>
<accession>A0AAQ1URU4</accession>
<dbReference type="GO" id="GO:0009307">
    <property type="term" value="P:DNA restriction-modification system"/>
    <property type="evidence" value="ECO:0007669"/>
    <property type="project" value="UniProtKB-KW"/>
</dbReference>
<dbReference type="AlphaFoldDB" id="A0AAQ1URU4"/>
<dbReference type="EMBL" id="UGTJ01000003">
    <property type="protein sequence ID" value="SUB96810.1"/>
    <property type="molecule type" value="Genomic_DNA"/>
</dbReference>
<dbReference type="InterPro" id="IPR051268">
    <property type="entry name" value="Type-I_R_enzyme_R_subunit"/>
</dbReference>
<dbReference type="REBASE" id="409750">
    <property type="entry name" value="Pbu13063ORF2589P"/>
</dbReference>
<feature type="domain" description="Restriction endonuclease type I HsdR second RecA-like helicase" evidence="2">
    <location>
        <begin position="54"/>
        <end position="113"/>
    </location>
</feature>
<dbReference type="InterPro" id="IPR027417">
    <property type="entry name" value="P-loop_NTPase"/>
</dbReference>
<comment type="caution">
    <text evidence="3">The sequence shown here is derived from an EMBL/GenBank/DDBJ whole genome shotgun (WGS) entry which is preliminary data.</text>
</comment>
<dbReference type="EC" id="3.1.21.3" evidence="3"/>
<organism evidence="3 4">
    <name type="scientific">Segatella buccae</name>
    <dbReference type="NCBI Taxonomy" id="28126"/>
    <lineage>
        <taxon>Bacteria</taxon>
        <taxon>Pseudomonadati</taxon>
        <taxon>Bacteroidota</taxon>
        <taxon>Bacteroidia</taxon>
        <taxon>Bacteroidales</taxon>
        <taxon>Prevotellaceae</taxon>
        <taxon>Segatella</taxon>
    </lineage>
</organism>
<reference evidence="3 4" key="1">
    <citation type="submission" date="2018-06" db="EMBL/GenBank/DDBJ databases">
        <authorList>
            <consortium name="Pathogen Informatics"/>
            <person name="Doyle S."/>
        </authorList>
    </citation>
    <scope>NUCLEOTIDE SEQUENCE [LARGE SCALE GENOMIC DNA]</scope>
    <source>
        <strain evidence="3 4">NCTC13063</strain>
    </source>
</reference>
<protein>
    <submittedName>
        <fullName evidence="3">Type I restriction enzyme EcoR124II R protein</fullName>
        <ecNumber evidence="3">3.1.21.3</ecNumber>
    </submittedName>
</protein>
<dbReference type="SUPFAM" id="SSF52540">
    <property type="entry name" value="P-loop containing nucleoside triphosphate hydrolases"/>
    <property type="match status" value="1"/>
</dbReference>
<evidence type="ECO:0000313" key="3">
    <source>
        <dbReference type="EMBL" id="SUB96810.1"/>
    </source>
</evidence>
<dbReference type="PANTHER" id="PTHR30195:SF15">
    <property type="entry name" value="TYPE I RESTRICTION ENZYME HINDI ENDONUCLEASE SUBUNIT"/>
    <property type="match status" value="1"/>
</dbReference>
<dbReference type="PANTHER" id="PTHR30195">
    <property type="entry name" value="TYPE I SITE-SPECIFIC DEOXYRIBONUCLEASE PROTEIN SUBUNIT M AND R"/>
    <property type="match status" value="1"/>
</dbReference>
<evidence type="ECO:0000259" key="2">
    <source>
        <dbReference type="Pfam" id="PF22679"/>
    </source>
</evidence>
<keyword evidence="1" id="KW-0680">Restriction system</keyword>
<dbReference type="GO" id="GO:0009035">
    <property type="term" value="F:type I site-specific deoxyribonuclease activity"/>
    <property type="evidence" value="ECO:0007669"/>
    <property type="project" value="UniProtKB-EC"/>
</dbReference>
<evidence type="ECO:0000313" key="4">
    <source>
        <dbReference type="Proteomes" id="UP000255283"/>
    </source>
</evidence>
<sequence>MKGTRMEQRYIAVFSAGEMEAKKTPCRKGCYRAALITYDSFDKETRAKWIELFKDGKIDLLIVFQMLQTGFDAPRLKKLYLHRMVKEHNLLQTLTRVNRPYKEMKYGYVVDFANIEEEYSKTNREYQEELEHEVGKDNLKHTDRLLVTMEEAKSRVDAARKVLAPYELGNPEIFSRQLNMEDDREVVRSIVRSLENMRSLQNMLTAQGSEAEAVVEN</sequence>
<dbReference type="RefSeq" id="WP_244912453.1">
    <property type="nucleotide sequence ID" value="NZ_UGTJ01000003.1"/>
</dbReference>